<proteinExistence type="predicted"/>
<organism evidence="2 3">
    <name type="scientific">Enhygromyxa salina</name>
    <dbReference type="NCBI Taxonomy" id="215803"/>
    <lineage>
        <taxon>Bacteria</taxon>
        <taxon>Pseudomonadati</taxon>
        <taxon>Myxococcota</taxon>
        <taxon>Polyangia</taxon>
        <taxon>Nannocystales</taxon>
        <taxon>Nannocystaceae</taxon>
        <taxon>Enhygromyxa</taxon>
    </lineage>
</organism>
<dbReference type="Proteomes" id="UP000237968">
    <property type="component" value="Unassembled WGS sequence"/>
</dbReference>
<dbReference type="EMBL" id="PVNK01000251">
    <property type="protein sequence ID" value="PRP91207.1"/>
    <property type="molecule type" value="Genomic_DNA"/>
</dbReference>
<dbReference type="InterPro" id="IPR004843">
    <property type="entry name" value="Calcineurin-like_PHP"/>
</dbReference>
<name>A0A2S9XEC9_9BACT</name>
<dbReference type="InterPro" id="IPR029052">
    <property type="entry name" value="Metallo-depent_PP-like"/>
</dbReference>
<evidence type="ECO:0000313" key="3">
    <source>
        <dbReference type="Proteomes" id="UP000237968"/>
    </source>
</evidence>
<dbReference type="Gene3D" id="3.60.21.10">
    <property type="match status" value="1"/>
</dbReference>
<reference evidence="2 3" key="1">
    <citation type="submission" date="2018-03" db="EMBL/GenBank/DDBJ databases">
        <title>Draft Genome Sequences of the Obligatory Marine Myxobacteria Enhygromyxa salina SWB005.</title>
        <authorList>
            <person name="Poehlein A."/>
            <person name="Moghaddam J.A."/>
            <person name="Harms H."/>
            <person name="Alanjari M."/>
            <person name="Koenig G.M."/>
            <person name="Daniel R."/>
            <person name="Schaeberle T.F."/>
        </authorList>
    </citation>
    <scope>NUCLEOTIDE SEQUENCE [LARGE SCALE GENOMIC DNA]</scope>
    <source>
        <strain evidence="2 3">SWB005</strain>
    </source>
</reference>
<dbReference type="SUPFAM" id="SSF56300">
    <property type="entry name" value="Metallo-dependent phosphatases"/>
    <property type="match status" value="1"/>
</dbReference>
<gene>
    <name evidence="2" type="ORF">ENSA5_57300</name>
</gene>
<comment type="caution">
    <text evidence="2">The sequence shown here is derived from an EMBL/GenBank/DDBJ whole genome shotgun (WGS) entry which is preliminary data.</text>
</comment>
<protein>
    <recommendedName>
        <fullName evidence="1">Calcineurin-like phosphoesterase domain-containing protein</fullName>
    </recommendedName>
</protein>
<dbReference type="AlphaFoldDB" id="A0A2S9XEC9"/>
<keyword evidence="3" id="KW-1185">Reference proteome</keyword>
<evidence type="ECO:0000313" key="2">
    <source>
        <dbReference type="EMBL" id="PRP91207.1"/>
    </source>
</evidence>
<accession>A0A2S9XEC9</accession>
<dbReference type="GO" id="GO:0016787">
    <property type="term" value="F:hydrolase activity"/>
    <property type="evidence" value="ECO:0007669"/>
    <property type="project" value="InterPro"/>
</dbReference>
<sequence>MPNYQGVEFCEMPLPVTTEPWPKFEGRRLSDLANENYDAPREELRERIGHKPFIWPNRTMYFFCDVHADADAWRRSLIASGGVRWLGPGDDEYELSEDGRDALFVIAGDCFDKGPSTLRLLRAIKLLIDKGADVEILAGNHDLRTLVGLAYLGRKEPRFAHLFVRMGQKTMPLFQEIRAQYLEPGDTSELSEDDLHELLFPDEEWFRRFPSVAKGLVPEKKIGKELKRIREKMVELPRKCEALDMSLGDIHRATTRARELFLEPEGEFHWYFERMDVARRWGSFLLVHAGVDDVTAGLLAEHNVSGANTWFHRLLADDPFELYHGPIGNMFRTKYRDFDHRFTDAGVEHMYEAGLYGIVHGHQNILRGQRVLMREGLLNFECDSSVDCNTRKLAGLSEHGGAVVVFQPNGVALGISADYPHVKVFDATQVFPHLTIV</sequence>
<evidence type="ECO:0000259" key="1">
    <source>
        <dbReference type="Pfam" id="PF00149"/>
    </source>
</evidence>
<feature type="domain" description="Calcineurin-like phosphoesterase" evidence="1">
    <location>
        <begin position="96"/>
        <end position="160"/>
    </location>
</feature>
<dbReference type="Pfam" id="PF00149">
    <property type="entry name" value="Metallophos"/>
    <property type="match status" value="1"/>
</dbReference>